<dbReference type="InterPro" id="IPR011579">
    <property type="entry name" value="ATPase_dom"/>
</dbReference>
<sequence>MFVGRERELKALKDVYDKKDFGMTIIYGRRRVGKSTLIKEFIKGKNVIFYTATKVGAERNLELFSKQVLDVLDPAMSSATFSSIESVFDIITNKTPDDHKTILVIDELPYWAEKDEALLSVLQKYIDTQWPHKNMMIILCGSALSFMEKEVLSKKSPIFGRRDSQIKLEAFNYRDSALFVPEYSAEEKAICYGVTGGVAKYLSLFDAGKSLDENIIRLFFNVDGYLFDETRNLLIQEFSDVTLVNNIIEQVASGENALNNIASKVHEKDTTVLYSLEKLIAVGLVEKKNCITEEKNKKKTQYVLKDHMFKFWYQFIPKAISVIEMGQGDSYYKKVVKPQIHSYMGSVFEEMCRYYTLEKGIQGAYGSFLTQTGTWWGVEQIIDDEGRKYTQSADIDVVGISSVDKTAVIGECKFKNEKIDKEIYETLLRRSKLLSGNYHVICFLLFSLNGFTKWFEKENIQNIVKITVEDLYL</sequence>
<evidence type="ECO:0000259" key="1">
    <source>
        <dbReference type="Pfam" id="PF01637"/>
    </source>
</evidence>
<dbReference type="PANTHER" id="PTHR34704">
    <property type="entry name" value="ATPASE"/>
    <property type="match status" value="1"/>
</dbReference>
<dbReference type="Proteomes" id="UP000183047">
    <property type="component" value="Unassembled WGS sequence"/>
</dbReference>
<dbReference type="InterPro" id="IPR027417">
    <property type="entry name" value="P-loop_NTPase"/>
</dbReference>
<accession>A0A1G5GGE2</accession>
<dbReference type="AlphaFoldDB" id="A0A1G5GGE2"/>
<evidence type="ECO:0000313" key="3">
    <source>
        <dbReference type="EMBL" id="SCY50431.1"/>
    </source>
</evidence>
<reference evidence="4" key="1">
    <citation type="submission" date="2016-10" db="EMBL/GenBank/DDBJ databases">
        <authorList>
            <person name="Varghese N."/>
            <person name="Submissions S."/>
        </authorList>
    </citation>
    <scope>NUCLEOTIDE SEQUENCE [LARGE SCALE GENOMIC DNA]</scope>
    <source>
        <strain evidence="4">XBD2006</strain>
    </source>
</reference>
<dbReference type="SUPFAM" id="SSF52540">
    <property type="entry name" value="P-loop containing nucleoside triphosphate hydrolases"/>
    <property type="match status" value="1"/>
</dbReference>
<evidence type="ECO:0000313" key="4">
    <source>
        <dbReference type="Proteomes" id="UP000183047"/>
    </source>
</evidence>
<gene>
    <name evidence="3" type="ORF">SAMN02910451_02867</name>
</gene>
<evidence type="ECO:0008006" key="5">
    <source>
        <dbReference type="Google" id="ProtNLM"/>
    </source>
</evidence>
<protein>
    <recommendedName>
        <fullName evidence="5">ATPase</fullName>
    </recommendedName>
</protein>
<feature type="domain" description="DUF234" evidence="2">
    <location>
        <begin position="312"/>
        <end position="418"/>
    </location>
</feature>
<dbReference type="GO" id="GO:0005524">
    <property type="term" value="F:ATP binding"/>
    <property type="evidence" value="ECO:0007669"/>
    <property type="project" value="InterPro"/>
</dbReference>
<dbReference type="Pfam" id="PF01637">
    <property type="entry name" value="ATPase_2"/>
    <property type="match status" value="1"/>
</dbReference>
<dbReference type="OrthoDB" id="9813134at2"/>
<name>A0A1G5GGE2_9FIRM</name>
<dbReference type="EMBL" id="FMUR01000020">
    <property type="protein sequence ID" value="SCY50431.1"/>
    <property type="molecule type" value="Genomic_DNA"/>
</dbReference>
<feature type="domain" description="ATPase" evidence="1">
    <location>
        <begin position="2"/>
        <end position="203"/>
    </location>
</feature>
<dbReference type="RefSeq" id="WP_074463258.1">
    <property type="nucleotide sequence ID" value="NZ_FMUR01000020.1"/>
</dbReference>
<dbReference type="Gene3D" id="3.40.50.300">
    <property type="entry name" value="P-loop containing nucleotide triphosphate hydrolases"/>
    <property type="match status" value="1"/>
</dbReference>
<evidence type="ECO:0000259" key="2">
    <source>
        <dbReference type="Pfam" id="PF03008"/>
    </source>
</evidence>
<dbReference type="PANTHER" id="PTHR34704:SF1">
    <property type="entry name" value="ATPASE"/>
    <property type="match status" value="1"/>
</dbReference>
<dbReference type="Pfam" id="PF03008">
    <property type="entry name" value="DUF234"/>
    <property type="match status" value="1"/>
</dbReference>
<proteinExistence type="predicted"/>
<organism evidence="3 4">
    <name type="scientific">Butyrivibrio hungatei</name>
    <dbReference type="NCBI Taxonomy" id="185008"/>
    <lineage>
        <taxon>Bacteria</taxon>
        <taxon>Bacillati</taxon>
        <taxon>Bacillota</taxon>
        <taxon>Clostridia</taxon>
        <taxon>Lachnospirales</taxon>
        <taxon>Lachnospiraceae</taxon>
        <taxon>Butyrivibrio</taxon>
    </lineage>
</organism>
<keyword evidence="4" id="KW-1185">Reference proteome</keyword>
<dbReference type="InterPro" id="IPR004256">
    <property type="entry name" value="DUF234"/>
</dbReference>